<feature type="compositionally biased region" description="Acidic residues" evidence="6">
    <location>
        <begin position="64"/>
        <end position="77"/>
    </location>
</feature>
<feature type="transmembrane region" description="Helical" evidence="7">
    <location>
        <begin position="158"/>
        <end position="180"/>
    </location>
</feature>
<dbReference type="PANTHER" id="PTHR23504:SF3">
    <property type="entry name" value="MAJOR FACILITATOR SUPERFAMILY (MFS) PROFILE DOMAIN-CONTAINING PROTEIN"/>
    <property type="match status" value="1"/>
</dbReference>
<evidence type="ECO:0000256" key="7">
    <source>
        <dbReference type="SAM" id="Phobius"/>
    </source>
</evidence>
<feature type="transmembrane region" description="Helical" evidence="7">
    <location>
        <begin position="200"/>
        <end position="223"/>
    </location>
</feature>
<comment type="caution">
    <text evidence="8">The sequence shown here is derived from an EMBL/GenBank/DDBJ whole genome shotgun (WGS) entry which is preliminary data.</text>
</comment>
<proteinExistence type="predicted"/>
<evidence type="ECO:0000313" key="8">
    <source>
        <dbReference type="EMBL" id="KAK5077594.1"/>
    </source>
</evidence>
<keyword evidence="4 7" id="KW-1133">Transmembrane helix</keyword>
<feature type="transmembrane region" description="Helical" evidence="7">
    <location>
        <begin position="88"/>
        <end position="109"/>
    </location>
</feature>
<evidence type="ECO:0000313" key="9">
    <source>
        <dbReference type="Proteomes" id="UP001345013"/>
    </source>
</evidence>
<evidence type="ECO:0000256" key="3">
    <source>
        <dbReference type="ARBA" id="ARBA00022692"/>
    </source>
</evidence>
<feature type="region of interest" description="Disordered" evidence="6">
    <location>
        <begin position="283"/>
        <end position="302"/>
    </location>
</feature>
<dbReference type="Gene3D" id="1.20.1250.20">
    <property type="entry name" value="MFS general substrate transporter like domains"/>
    <property type="match status" value="1"/>
</dbReference>
<feature type="region of interest" description="Disordered" evidence="6">
    <location>
        <begin position="1"/>
        <end position="79"/>
    </location>
</feature>
<feature type="transmembrane region" description="Helical" evidence="7">
    <location>
        <begin position="350"/>
        <end position="372"/>
    </location>
</feature>
<evidence type="ECO:0000256" key="4">
    <source>
        <dbReference type="ARBA" id="ARBA00022989"/>
    </source>
</evidence>
<dbReference type="InterPro" id="IPR036259">
    <property type="entry name" value="MFS_trans_sf"/>
</dbReference>
<feature type="compositionally biased region" description="Basic and acidic residues" evidence="6">
    <location>
        <begin position="1"/>
        <end position="17"/>
    </location>
</feature>
<evidence type="ECO:0000256" key="5">
    <source>
        <dbReference type="ARBA" id="ARBA00023136"/>
    </source>
</evidence>
<sequence>MKFGFEHDQENEIRELTSEQTPLLANEHVAPTSDVVVAEATTANGPSKTSPTVGTATPSRSDDSSETAIEDVSENNEQDEKPLPVTQILLLCFARVCEPLAFFCIFPFINQMCARNGNLQPADTGFYSGLIESLFSLTQMFVMIIWGRLSDRFGRKPVLVISLCGVAVFTSLFGAAQTIWQMIVFRCLAEHSTQKTQARAFSWFAFSGNLGIFFGPLMGGALADPASQYGGAFGRSNFFKRYPYALPTIATGVVPLFAAVVTAVFVEETLPARVIEGQPARDDTEAEPLLTSTTPKPDEENSTWSLLKAPGVLPVLYLQSHIMILAFSYTAIVPVFWYEPVRLGGFGFSSLYISLFMGLTGAAQAIWLLLVFPALQHRIGTGGVLRICAYAYPFFFLTCPLLNLLLRVGSHGARVTFFVLTPFLLSLGSGVSMSFTAIQLAINDVSPNPRLLGTLNALALTLVSGLRAFSPAAFTSLFAIGIRKQILWGYLAWAVMIAIAAGFTLAVRWLPPNAEGKIKGKGVKDGNVDSDSATAEECNHEGRP</sequence>
<protein>
    <recommendedName>
        <fullName evidence="10">Major facilitator superfamily (MFS) profile domain-containing protein</fullName>
    </recommendedName>
</protein>
<keyword evidence="3 7" id="KW-0812">Transmembrane</keyword>
<gene>
    <name evidence="8" type="ORF">LTR24_009516</name>
</gene>
<dbReference type="SUPFAM" id="SSF103473">
    <property type="entry name" value="MFS general substrate transporter"/>
    <property type="match status" value="1"/>
</dbReference>
<evidence type="ECO:0000256" key="1">
    <source>
        <dbReference type="ARBA" id="ARBA00004141"/>
    </source>
</evidence>
<feature type="transmembrane region" description="Helical" evidence="7">
    <location>
        <begin position="454"/>
        <end position="480"/>
    </location>
</feature>
<feature type="compositionally biased region" description="Polar residues" evidence="6">
    <location>
        <begin position="41"/>
        <end position="59"/>
    </location>
</feature>
<feature type="transmembrane region" description="Helical" evidence="7">
    <location>
        <begin position="384"/>
        <end position="405"/>
    </location>
</feature>
<comment type="subcellular location">
    <subcellularLocation>
        <location evidence="1">Membrane</location>
        <topology evidence="1">Multi-pass membrane protein</topology>
    </subcellularLocation>
</comment>
<dbReference type="Pfam" id="PF07690">
    <property type="entry name" value="MFS_1"/>
    <property type="match status" value="1"/>
</dbReference>
<feature type="region of interest" description="Disordered" evidence="6">
    <location>
        <begin position="519"/>
        <end position="544"/>
    </location>
</feature>
<feature type="transmembrane region" description="Helical" evidence="7">
    <location>
        <begin position="316"/>
        <end position="338"/>
    </location>
</feature>
<evidence type="ECO:0000256" key="2">
    <source>
        <dbReference type="ARBA" id="ARBA00022448"/>
    </source>
</evidence>
<feature type="transmembrane region" description="Helical" evidence="7">
    <location>
        <begin position="244"/>
        <end position="266"/>
    </location>
</feature>
<keyword evidence="5 7" id="KW-0472">Membrane</keyword>
<feature type="transmembrane region" description="Helical" evidence="7">
    <location>
        <begin position="487"/>
        <end position="510"/>
    </location>
</feature>
<keyword evidence="9" id="KW-1185">Reference proteome</keyword>
<dbReference type="PANTHER" id="PTHR23504">
    <property type="entry name" value="MAJOR FACILITATOR SUPERFAMILY DOMAIN-CONTAINING PROTEIN 10"/>
    <property type="match status" value="1"/>
</dbReference>
<feature type="transmembrane region" description="Helical" evidence="7">
    <location>
        <begin position="417"/>
        <end position="442"/>
    </location>
</feature>
<accession>A0ABR0JX15</accession>
<dbReference type="Proteomes" id="UP001345013">
    <property type="component" value="Unassembled WGS sequence"/>
</dbReference>
<dbReference type="InterPro" id="IPR011701">
    <property type="entry name" value="MFS"/>
</dbReference>
<evidence type="ECO:0008006" key="10">
    <source>
        <dbReference type="Google" id="ProtNLM"/>
    </source>
</evidence>
<name>A0ABR0JX15_9EURO</name>
<organism evidence="8 9">
    <name type="scientific">Lithohypha guttulata</name>
    <dbReference type="NCBI Taxonomy" id="1690604"/>
    <lineage>
        <taxon>Eukaryota</taxon>
        <taxon>Fungi</taxon>
        <taxon>Dikarya</taxon>
        <taxon>Ascomycota</taxon>
        <taxon>Pezizomycotina</taxon>
        <taxon>Eurotiomycetes</taxon>
        <taxon>Chaetothyriomycetidae</taxon>
        <taxon>Chaetothyriales</taxon>
        <taxon>Trichomeriaceae</taxon>
        <taxon>Lithohypha</taxon>
    </lineage>
</organism>
<dbReference type="CDD" id="cd17330">
    <property type="entry name" value="MFS_SLC46_TetA_like"/>
    <property type="match status" value="1"/>
</dbReference>
<reference evidence="8 9" key="1">
    <citation type="submission" date="2023-08" db="EMBL/GenBank/DDBJ databases">
        <title>Black Yeasts Isolated from many extreme environments.</title>
        <authorList>
            <person name="Coleine C."/>
            <person name="Stajich J.E."/>
            <person name="Selbmann L."/>
        </authorList>
    </citation>
    <scope>NUCLEOTIDE SEQUENCE [LARGE SCALE GENOMIC DNA]</scope>
    <source>
        <strain evidence="8 9">CCFEE 5885</strain>
    </source>
</reference>
<keyword evidence="2" id="KW-0813">Transport</keyword>
<dbReference type="EMBL" id="JAVRRG010000212">
    <property type="protein sequence ID" value="KAK5077594.1"/>
    <property type="molecule type" value="Genomic_DNA"/>
</dbReference>
<evidence type="ECO:0000256" key="6">
    <source>
        <dbReference type="SAM" id="MobiDB-lite"/>
    </source>
</evidence>
<feature type="transmembrane region" description="Helical" evidence="7">
    <location>
        <begin position="129"/>
        <end position="146"/>
    </location>
</feature>